<reference evidence="2 3" key="1">
    <citation type="submission" date="2024-06" db="EMBL/GenBank/DDBJ databases">
        <authorList>
            <person name="Steensen K."/>
            <person name="Seneca J."/>
            <person name="Bartlau N."/>
            <person name="Yu A.X."/>
            <person name="Polz M.F."/>
        </authorList>
    </citation>
    <scope>NUCLEOTIDE SEQUENCE [LARGE SCALE GENOMIC DNA]</scope>
    <source>
        <strain evidence="2 3">1F145</strain>
    </source>
</reference>
<organism evidence="2 3">
    <name type="scientific">Vibrio splendidus</name>
    <dbReference type="NCBI Taxonomy" id="29497"/>
    <lineage>
        <taxon>Bacteria</taxon>
        <taxon>Pseudomonadati</taxon>
        <taxon>Pseudomonadota</taxon>
        <taxon>Gammaproteobacteria</taxon>
        <taxon>Vibrionales</taxon>
        <taxon>Vibrionaceae</taxon>
        <taxon>Vibrio</taxon>
    </lineage>
</organism>
<keyword evidence="1" id="KW-1133">Transmembrane helix</keyword>
<keyword evidence="1" id="KW-0812">Transmembrane</keyword>
<accession>A0ABV4M088</accession>
<comment type="caution">
    <text evidence="2">The sequence shown here is derived from an EMBL/GenBank/DDBJ whole genome shotgun (WGS) entry which is preliminary data.</text>
</comment>
<sequence>MEKYALLVSLLALFFTLFSFWWMNWRKGKLNCGPVNTLYVGKATESNVEFGRRKIQVLGIPLILWNSGACPLVISQLRVELSELGLVWDYERTQSTFDINASSIEADYFTLPLSLNSNEIKSINAVFNLRLDGFEFMLRKYKFRVQAMMFGENKWIDIVTTELDCSKFSKMQIFELTEFCKPYKVAN</sequence>
<dbReference type="EMBL" id="JBGOOW010000094">
    <property type="protein sequence ID" value="MEZ8184095.1"/>
    <property type="molecule type" value="Genomic_DNA"/>
</dbReference>
<protein>
    <submittedName>
        <fullName evidence="2">Uncharacterized protein</fullName>
    </submittedName>
</protein>
<evidence type="ECO:0000313" key="2">
    <source>
        <dbReference type="EMBL" id="MEZ8184095.1"/>
    </source>
</evidence>
<proteinExistence type="predicted"/>
<evidence type="ECO:0000256" key="1">
    <source>
        <dbReference type="SAM" id="Phobius"/>
    </source>
</evidence>
<dbReference type="RefSeq" id="WP_108196729.1">
    <property type="nucleotide sequence ID" value="NZ_CAWNYA010000050.1"/>
</dbReference>
<keyword evidence="1" id="KW-0472">Membrane</keyword>
<gene>
    <name evidence="2" type="ORF">ACED33_25890</name>
</gene>
<keyword evidence="3" id="KW-1185">Reference proteome</keyword>
<dbReference type="Proteomes" id="UP001569200">
    <property type="component" value="Unassembled WGS sequence"/>
</dbReference>
<feature type="transmembrane region" description="Helical" evidence="1">
    <location>
        <begin position="6"/>
        <end position="23"/>
    </location>
</feature>
<evidence type="ECO:0000313" key="3">
    <source>
        <dbReference type="Proteomes" id="UP001569200"/>
    </source>
</evidence>
<name>A0ABV4M088_VIBSP</name>